<dbReference type="Pfam" id="PF14493">
    <property type="entry name" value="HTH_40"/>
    <property type="match status" value="1"/>
</dbReference>
<organism evidence="2 3">
    <name type="scientific">Planococcus koreensis</name>
    <dbReference type="NCBI Taxonomy" id="112331"/>
    <lineage>
        <taxon>Bacteria</taxon>
        <taxon>Bacillati</taxon>
        <taxon>Bacillota</taxon>
        <taxon>Bacilli</taxon>
        <taxon>Bacillales</taxon>
        <taxon>Caryophanaceae</taxon>
        <taxon>Planococcus</taxon>
    </lineage>
</organism>
<dbReference type="RefSeq" id="WP_135500780.1">
    <property type="nucleotide sequence ID" value="NZ_JACHHE010000001.1"/>
</dbReference>
<evidence type="ECO:0000313" key="3">
    <source>
        <dbReference type="Proteomes" id="UP000525923"/>
    </source>
</evidence>
<proteinExistence type="predicted"/>
<reference evidence="2 3" key="1">
    <citation type="submission" date="2020-08" db="EMBL/GenBank/DDBJ databases">
        <title>Genomic Encyclopedia of Type Strains, Phase IV (KMG-IV): sequencing the most valuable type-strain genomes for metagenomic binning, comparative biology and taxonomic classification.</title>
        <authorList>
            <person name="Goeker M."/>
        </authorList>
    </citation>
    <scope>NUCLEOTIDE SEQUENCE [LARGE SCALE GENOMIC DNA]</scope>
    <source>
        <strain evidence="2 3">DSM 15895</strain>
    </source>
</reference>
<evidence type="ECO:0000259" key="1">
    <source>
        <dbReference type="Pfam" id="PF14493"/>
    </source>
</evidence>
<comment type="caution">
    <text evidence="2">The sequence shown here is derived from an EMBL/GenBank/DDBJ whole genome shotgun (WGS) entry which is preliminary data.</text>
</comment>
<sequence length="341" mass="38792">MLFEELVISIMKAVNLERTVSSPFHLIKGKKSGQTIQDIGYYRLHPYFAVMPKLDKNAYDEVIQSLFARNLLRPNEQVIDLSEAALGMKIPPSKLNGWKYRGNEILFLNRLSLIVQTLSHTSQSVYSFDPVHNAVDLQAWVKEYLVRIDFRDPGIAGRFKKELHDSLGAANVAEENKMMLMQRLTGLRLSGLTWEQIAAGKGLHTLDVQLEVIETLHAWLEVLESGDFPLFSPLLNGVVQRSSLTESAERTDKLFKQGLSLDEIAAVRQLKTSTIEDHFVELAMNDPAFDYTVFIPQDLFRSITKISAQRNTKRLRDIKEMLPQASYFQIRLALAVKEDIS</sequence>
<feature type="domain" description="Helicase Helix-turn-helix" evidence="1">
    <location>
        <begin position="247"/>
        <end position="334"/>
    </location>
</feature>
<dbReference type="InterPro" id="IPR008308">
    <property type="entry name" value="YpbB-like"/>
</dbReference>
<evidence type="ECO:0000313" key="2">
    <source>
        <dbReference type="EMBL" id="MBB5178707.1"/>
    </source>
</evidence>
<dbReference type="PIRSF" id="PIRSF021350">
    <property type="entry name" value="UCP021350"/>
    <property type="match status" value="1"/>
</dbReference>
<dbReference type="EMBL" id="JACHHE010000001">
    <property type="protein sequence ID" value="MBB5178707.1"/>
    <property type="molecule type" value="Genomic_DNA"/>
</dbReference>
<gene>
    <name evidence="2" type="ORF">HNQ44_000129</name>
</gene>
<dbReference type="Proteomes" id="UP000525923">
    <property type="component" value="Unassembled WGS sequence"/>
</dbReference>
<name>A0A7W8CNI4_9BACL</name>
<dbReference type="OrthoDB" id="2354672at2"/>
<protein>
    <submittedName>
        <fullName evidence="2">Uncharacterized protein YpbB</fullName>
    </submittedName>
</protein>
<dbReference type="InterPro" id="IPR029491">
    <property type="entry name" value="Helicase_HTH"/>
</dbReference>
<keyword evidence="3" id="KW-1185">Reference proteome</keyword>
<accession>A0A7W8CNI4</accession>
<dbReference type="AlphaFoldDB" id="A0A7W8CNI4"/>